<protein>
    <recommendedName>
        <fullName evidence="3">Aldehyde dehydrogenase</fullName>
    </recommendedName>
</protein>
<dbReference type="Gene3D" id="3.40.309.10">
    <property type="entry name" value="Aldehyde Dehydrogenase, Chain A, domain 2"/>
    <property type="match status" value="1"/>
</dbReference>
<feature type="active site" evidence="4 5">
    <location>
        <position position="229"/>
    </location>
</feature>
<dbReference type="PROSITE" id="PS00687">
    <property type="entry name" value="ALDEHYDE_DEHYDR_GLU"/>
    <property type="match status" value="1"/>
</dbReference>
<evidence type="ECO:0000313" key="9">
    <source>
        <dbReference type="Proteomes" id="UP000033607"/>
    </source>
</evidence>
<evidence type="ECO:0000256" key="5">
    <source>
        <dbReference type="PROSITE-ProRule" id="PRU10007"/>
    </source>
</evidence>
<dbReference type="FunFam" id="3.40.309.10:FF:000009">
    <property type="entry name" value="Aldehyde dehydrogenase A"/>
    <property type="match status" value="1"/>
</dbReference>
<dbReference type="RefSeq" id="WP_046276720.1">
    <property type="nucleotide sequence ID" value="NZ_LATL02000017.1"/>
</dbReference>
<comment type="caution">
    <text evidence="8">The sequence shown here is derived from an EMBL/GenBank/DDBJ whole genome shotgun (WGS) entry which is preliminary data.</text>
</comment>
<evidence type="ECO:0000256" key="1">
    <source>
        <dbReference type="ARBA" id="ARBA00009986"/>
    </source>
</evidence>
<dbReference type="OrthoDB" id="548310at2"/>
<accession>A0A0F5YNL2</accession>
<feature type="domain" description="Aldehyde dehydrogenase" evidence="7">
    <location>
        <begin position="3"/>
        <end position="454"/>
    </location>
</feature>
<organism evidence="8 9">
    <name type="scientific">Limnoraphis robusta CS-951</name>
    <dbReference type="NCBI Taxonomy" id="1637645"/>
    <lineage>
        <taxon>Bacteria</taxon>
        <taxon>Bacillati</taxon>
        <taxon>Cyanobacteriota</taxon>
        <taxon>Cyanophyceae</taxon>
        <taxon>Oscillatoriophycideae</taxon>
        <taxon>Oscillatoriales</taxon>
        <taxon>Sirenicapillariaceae</taxon>
        <taxon>Limnoraphis</taxon>
    </lineage>
</organism>
<dbReference type="PIRSF" id="PIRSF036492">
    <property type="entry name" value="ALDH"/>
    <property type="match status" value="1"/>
</dbReference>
<gene>
    <name evidence="8" type="ORF">WN50_01460</name>
</gene>
<dbReference type="Proteomes" id="UP000033607">
    <property type="component" value="Unassembled WGS sequence"/>
</dbReference>
<dbReference type="Pfam" id="PF00171">
    <property type="entry name" value="Aldedh"/>
    <property type="match status" value="1"/>
</dbReference>
<comment type="similarity">
    <text evidence="1 3 6">Belongs to the aldehyde dehydrogenase family.</text>
</comment>
<evidence type="ECO:0000256" key="2">
    <source>
        <dbReference type="ARBA" id="ARBA00023002"/>
    </source>
</evidence>
<dbReference type="SUPFAM" id="SSF53720">
    <property type="entry name" value="ALDH-like"/>
    <property type="match status" value="1"/>
</dbReference>
<keyword evidence="2 3" id="KW-0560">Oxidoreductase</keyword>
<evidence type="ECO:0000259" key="7">
    <source>
        <dbReference type="Pfam" id="PF00171"/>
    </source>
</evidence>
<dbReference type="Gene3D" id="3.40.605.10">
    <property type="entry name" value="Aldehyde Dehydrogenase, Chain A, domain 1"/>
    <property type="match status" value="1"/>
</dbReference>
<evidence type="ECO:0000256" key="4">
    <source>
        <dbReference type="PIRSR" id="PIRSR036492-1"/>
    </source>
</evidence>
<dbReference type="EMBL" id="LATL02000017">
    <property type="protein sequence ID" value="KKD39770.1"/>
    <property type="molecule type" value="Genomic_DNA"/>
</dbReference>
<dbReference type="GO" id="GO:0006081">
    <property type="term" value="P:aldehyde metabolic process"/>
    <property type="evidence" value="ECO:0007669"/>
    <property type="project" value="InterPro"/>
</dbReference>
<dbReference type="PANTHER" id="PTHR11699">
    <property type="entry name" value="ALDEHYDE DEHYDROGENASE-RELATED"/>
    <property type="match status" value="1"/>
</dbReference>
<dbReference type="InterPro" id="IPR016162">
    <property type="entry name" value="Ald_DH_N"/>
</dbReference>
<dbReference type="InterPro" id="IPR016163">
    <property type="entry name" value="Ald_DH_C"/>
</dbReference>
<proteinExistence type="inferred from homology"/>
<dbReference type="CDD" id="cd07099">
    <property type="entry name" value="ALDH_DDALDH"/>
    <property type="match status" value="1"/>
</dbReference>
<name>A0A0F5YNL2_9CYAN</name>
<evidence type="ECO:0000256" key="3">
    <source>
        <dbReference type="PIRNR" id="PIRNR036492"/>
    </source>
</evidence>
<dbReference type="InterPro" id="IPR029510">
    <property type="entry name" value="Ald_DH_CS_GLU"/>
</dbReference>
<feature type="active site" evidence="4">
    <location>
        <position position="263"/>
    </location>
</feature>
<dbReference type="InterPro" id="IPR015590">
    <property type="entry name" value="Aldehyde_DH_dom"/>
</dbReference>
<sequence>MDNTIQVCNPRTGTIDYFITPPSEAEITANCHHLRQAQTYWKSLDIHQRIEVLQQWKQALISEKQALIQALVEDTGRMRESVMEVDGVISSLDRWCKLAPELCLTEEKTTAIPFIQIKSQLVPYPLVGVISPWNFPFLLSLIDAIPALLAGCAVLIKPSEITPRFIKPLVKTIQSVHQLNQILAYVEGAGETGKHLIENVDAICFTGSVSTGKKVAELAAKQLIPAFLELGGKDPVIVLESADLEQATSAILWGSVINAGQSCLSIERIYVAESIQDIFVNKLVEKANQLSLNYPDLKSGEIGPIISAKQATIIAEHLLDATEKGAIINTGGRVEELNGGFWCRPTVLTQVNHRMKIMTEESFGPLMPVMSFSSPKEAIKLANDSIYGLSAAVFAASQTEALEIAQQIEAGAISINDAALTALINEGEKNSFKCSGLGGSRMGAASMQRFFRKKALLTKIQSVLDPWWY</sequence>
<reference evidence="8 9" key="1">
    <citation type="submission" date="2015-06" db="EMBL/GenBank/DDBJ databases">
        <title>Draft genome assembly of filamentous brackish cyanobacterium Limnoraphis robusta strain CS-951.</title>
        <authorList>
            <person name="Willis A."/>
            <person name="Parks M."/>
            <person name="Burford M.A."/>
        </authorList>
    </citation>
    <scope>NUCLEOTIDE SEQUENCE [LARGE SCALE GENOMIC DNA]</scope>
    <source>
        <strain evidence="8 9">CS-951</strain>
    </source>
</reference>
<dbReference type="AlphaFoldDB" id="A0A0F5YNL2"/>
<dbReference type="GO" id="GO:0016620">
    <property type="term" value="F:oxidoreductase activity, acting on the aldehyde or oxo group of donors, NAD or NADP as acceptor"/>
    <property type="evidence" value="ECO:0007669"/>
    <property type="project" value="InterPro"/>
</dbReference>
<evidence type="ECO:0000256" key="6">
    <source>
        <dbReference type="RuleBase" id="RU003345"/>
    </source>
</evidence>
<evidence type="ECO:0000313" key="8">
    <source>
        <dbReference type="EMBL" id="KKD39770.1"/>
    </source>
</evidence>
<dbReference type="InterPro" id="IPR016161">
    <property type="entry name" value="Ald_DH/histidinol_DH"/>
</dbReference>
<dbReference type="InterPro" id="IPR012394">
    <property type="entry name" value="Aldehyde_DH_NAD(P)"/>
</dbReference>